<gene>
    <name evidence="1" type="ORF">OCBIM_22029089mg</name>
</gene>
<organism evidence="1">
    <name type="scientific">Octopus bimaculoides</name>
    <name type="common">California two-spotted octopus</name>
    <dbReference type="NCBI Taxonomy" id="37653"/>
    <lineage>
        <taxon>Eukaryota</taxon>
        <taxon>Metazoa</taxon>
        <taxon>Spiralia</taxon>
        <taxon>Lophotrochozoa</taxon>
        <taxon>Mollusca</taxon>
        <taxon>Cephalopoda</taxon>
        <taxon>Coleoidea</taxon>
        <taxon>Octopodiformes</taxon>
        <taxon>Octopoda</taxon>
        <taxon>Incirrata</taxon>
        <taxon>Octopodidae</taxon>
        <taxon>Octopus</taxon>
    </lineage>
</organism>
<evidence type="ECO:0000313" key="1">
    <source>
        <dbReference type="EMBL" id="KOF79720.1"/>
    </source>
</evidence>
<protein>
    <recommendedName>
        <fullName evidence="2">Reverse transcriptase zinc-binding domain-containing protein</fullName>
    </recommendedName>
</protein>
<proteinExistence type="predicted"/>
<reference evidence="1" key="1">
    <citation type="submission" date="2015-07" db="EMBL/GenBank/DDBJ databases">
        <title>MeaNS - Measles Nucleotide Surveillance Program.</title>
        <authorList>
            <person name="Tran T."/>
            <person name="Druce J."/>
        </authorList>
    </citation>
    <scope>NUCLEOTIDE SEQUENCE</scope>
    <source>
        <strain evidence="1">UCB-OBI-ISO-001</strain>
        <tissue evidence="1">Gonad</tissue>
    </source>
</reference>
<evidence type="ECO:0008006" key="2">
    <source>
        <dbReference type="Google" id="ProtNLM"/>
    </source>
</evidence>
<accession>A0A0L8GSY7</accession>
<dbReference type="EMBL" id="KQ420643">
    <property type="protein sequence ID" value="KOF79720.1"/>
    <property type="molecule type" value="Genomic_DNA"/>
</dbReference>
<sequence>MKLTWTDLWWLESFRISFLLQTVYNTLTTPTNLHRKGLSEDQQCRLCGERSTLAHILAEYRVALSQGRYKWHHNRVLTTLAHTWE</sequence>
<dbReference type="AlphaFoldDB" id="A0A0L8GSY7"/>
<name>A0A0L8GSY7_OCTBM</name>